<name>A0A3A0V4T4_STAGA</name>
<reference evidence="2 3" key="1">
    <citation type="journal article" date="2016" name="Front. Microbiol.">
        <title>Comprehensive Phylogenetic Analysis of Bovine Non-aureus Staphylococci Species Based on Whole-Genome Sequencing.</title>
        <authorList>
            <person name="Naushad S."/>
            <person name="Barkema H.W."/>
            <person name="Luby C."/>
            <person name="Condas L.A."/>
            <person name="Nobrega D.B."/>
            <person name="Carson D.A."/>
            <person name="De Buck J."/>
        </authorList>
    </citation>
    <scope>NUCLEOTIDE SEQUENCE [LARGE SCALE GENOMIC DNA]</scope>
    <source>
        <strain evidence="2 3">SNUC 4781</strain>
    </source>
</reference>
<evidence type="ECO:0000256" key="1">
    <source>
        <dbReference type="SAM" id="Phobius"/>
    </source>
</evidence>
<keyword evidence="1" id="KW-1133">Transmembrane helix</keyword>
<dbReference type="EMBL" id="QYJN01000203">
    <property type="protein sequence ID" value="RIP26010.1"/>
    <property type="molecule type" value="Genomic_DNA"/>
</dbReference>
<keyword evidence="1" id="KW-0472">Membrane</keyword>
<proteinExistence type="predicted"/>
<dbReference type="Proteomes" id="UP000265541">
    <property type="component" value="Unassembled WGS sequence"/>
</dbReference>
<organism evidence="2 3">
    <name type="scientific">Staphylococcus gallinarum</name>
    <dbReference type="NCBI Taxonomy" id="1293"/>
    <lineage>
        <taxon>Bacteria</taxon>
        <taxon>Bacillati</taxon>
        <taxon>Bacillota</taxon>
        <taxon>Bacilli</taxon>
        <taxon>Bacillales</taxon>
        <taxon>Staphylococcaceae</taxon>
        <taxon>Staphylococcus</taxon>
    </lineage>
</organism>
<accession>A0A3A0V4T4</accession>
<keyword evidence="1" id="KW-0812">Transmembrane</keyword>
<protein>
    <submittedName>
        <fullName evidence="2">Na+/H+ antiporter NhaC family protein</fullName>
    </submittedName>
</protein>
<evidence type="ECO:0000313" key="2">
    <source>
        <dbReference type="EMBL" id="RIP26010.1"/>
    </source>
</evidence>
<gene>
    <name evidence="2" type="ORF">BUZ14_14820</name>
</gene>
<feature type="transmembrane region" description="Helical" evidence="1">
    <location>
        <begin position="12"/>
        <end position="36"/>
    </location>
</feature>
<feature type="non-terminal residue" evidence="2">
    <location>
        <position position="56"/>
    </location>
</feature>
<sequence length="56" mass="6249">MEQSLRSEKQYGALALLPLLIFLILYIGVGITFTIMGKEDAFDQLPRHVAIMIGIV</sequence>
<dbReference type="AlphaFoldDB" id="A0A3A0V4T4"/>
<evidence type="ECO:0000313" key="3">
    <source>
        <dbReference type="Proteomes" id="UP000265541"/>
    </source>
</evidence>
<comment type="caution">
    <text evidence="2">The sequence shown here is derived from an EMBL/GenBank/DDBJ whole genome shotgun (WGS) entry which is preliminary data.</text>
</comment>